<sequence>MAYHDNPSSFQALKWIQLLFSFLVFILEMIELGATMNYDRNYGTIDQNPSLNLGKDWAKKYIYFVFGLTIFCLALYLAQFESIWKARRGPSLWVEISFLSLWFSASMTNLDDIFKNEFSSCANIRTFFSSQPMIPQEPLIACNTYIASLVFCWLITLTFILSTFISWKIRTEKPVKIQKTRKIKVMKYHDGNNKSEIKRATFIRVESRDESNNEFNKGVVEIKMDNEDLL</sequence>
<protein>
    <recommendedName>
        <fullName evidence="4">MARVEL domain-containing protein</fullName>
    </recommendedName>
</protein>
<reference evidence="2 3" key="1">
    <citation type="submission" date="2018-06" db="EMBL/GenBank/DDBJ databases">
        <title>Comparative genomics reveals the genomic features of Rhizophagus irregularis, R. cerebriforme, R. diaphanum and Gigaspora rosea, and their symbiotic lifestyle signature.</title>
        <authorList>
            <person name="Morin E."/>
            <person name="San Clemente H."/>
            <person name="Chen E.C.H."/>
            <person name="De La Providencia I."/>
            <person name="Hainaut M."/>
            <person name="Kuo A."/>
            <person name="Kohler A."/>
            <person name="Murat C."/>
            <person name="Tang N."/>
            <person name="Roy S."/>
            <person name="Loubradou J."/>
            <person name="Henrissat B."/>
            <person name="Grigoriev I.V."/>
            <person name="Corradi N."/>
            <person name="Roux C."/>
            <person name="Martin F.M."/>
        </authorList>
    </citation>
    <scope>NUCLEOTIDE SEQUENCE [LARGE SCALE GENOMIC DNA]</scope>
    <source>
        <strain evidence="2 3">DAOM 227022</strain>
    </source>
</reference>
<evidence type="ECO:0000256" key="1">
    <source>
        <dbReference type="SAM" id="Phobius"/>
    </source>
</evidence>
<keyword evidence="1" id="KW-1133">Transmembrane helix</keyword>
<name>A0A397SMQ0_9GLOM</name>
<gene>
    <name evidence="2" type="ORF">C1645_809027</name>
</gene>
<dbReference type="AlphaFoldDB" id="A0A397SMQ0"/>
<organism evidence="2 3">
    <name type="scientific">Glomus cerebriforme</name>
    <dbReference type="NCBI Taxonomy" id="658196"/>
    <lineage>
        <taxon>Eukaryota</taxon>
        <taxon>Fungi</taxon>
        <taxon>Fungi incertae sedis</taxon>
        <taxon>Mucoromycota</taxon>
        <taxon>Glomeromycotina</taxon>
        <taxon>Glomeromycetes</taxon>
        <taxon>Glomerales</taxon>
        <taxon>Glomeraceae</taxon>
        <taxon>Glomus</taxon>
    </lineage>
</organism>
<keyword evidence="1" id="KW-0812">Transmembrane</keyword>
<evidence type="ECO:0008006" key="4">
    <source>
        <dbReference type="Google" id="ProtNLM"/>
    </source>
</evidence>
<proteinExistence type="predicted"/>
<feature type="transmembrane region" description="Helical" evidence="1">
    <location>
        <begin position="12"/>
        <end position="30"/>
    </location>
</feature>
<evidence type="ECO:0000313" key="2">
    <source>
        <dbReference type="EMBL" id="RIA83884.1"/>
    </source>
</evidence>
<keyword evidence="1" id="KW-0472">Membrane</keyword>
<dbReference type="Proteomes" id="UP000265703">
    <property type="component" value="Unassembled WGS sequence"/>
</dbReference>
<feature type="transmembrane region" description="Helical" evidence="1">
    <location>
        <begin position="145"/>
        <end position="167"/>
    </location>
</feature>
<accession>A0A397SMQ0</accession>
<keyword evidence="3" id="KW-1185">Reference proteome</keyword>
<dbReference type="OrthoDB" id="2334252at2759"/>
<feature type="transmembrane region" description="Helical" evidence="1">
    <location>
        <begin position="61"/>
        <end position="80"/>
    </location>
</feature>
<dbReference type="EMBL" id="QKYT01000536">
    <property type="protein sequence ID" value="RIA83884.1"/>
    <property type="molecule type" value="Genomic_DNA"/>
</dbReference>
<comment type="caution">
    <text evidence="2">The sequence shown here is derived from an EMBL/GenBank/DDBJ whole genome shotgun (WGS) entry which is preliminary data.</text>
</comment>
<evidence type="ECO:0000313" key="3">
    <source>
        <dbReference type="Proteomes" id="UP000265703"/>
    </source>
</evidence>